<keyword evidence="1" id="KW-1133">Transmembrane helix</keyword>
<name>A0A1W1BW09_9ZZZZ</name>
<keyword evidence="1" id="KW-0812">Transmembrane</keyword>
<reference evidence="2" key="1">
    <citation type="submission" date="2016-10" db="EMBL/GenBank/DDBJ databases">
        <authorList>
            <person name="de Groot N.N."/>
        </authorList>
    </citation>
    <scope>NUCLEOTIDE SEQUENCE</scope>
</reference>
<organism evidence="2">
    <name type="scientific">hydrothermal vent metagenome</name>
    <dbReference type="NCBI Taxonomy" id="652676"/>
    <lineage>
        <taxon>unclassified sequences</taxon>
        <taxon>metagenomes</taxon>
        <taxon>ecological metagenomes</taxon>
    </lineage>
</organism>
<dbReference type="EMBL" id="FPHE01000080">
    <property type="protein sequence ID" value="SFV57693.1"/>
    <property type="molecule type" value="Genomic_DNA"/>
</dbReference>
<dbReference type="AlphaFoldDB" id="A0A1W1BW09"/>
<proteinExistence type="predicted"/>
<sequence length="192" mass="21735">MSIKETIDEAKKEFSSDEQMLVHAFKLEKFYKKHKIAIISFVAVLLLFFGARAVMGAIEESRLNSANEAYLTLTKDANNIEALAILKEKNPKLFELYSYKKAVQGEDLKLLKTLSSSKNEFISDMSSYHLSVLEGKVSESELYKEIAVVDDAYLLIKDGKIDEARNQLDLIGEESPVYNISTLIKHYTIKGK</sequence>
<accession>A0A1W1BW09</accession>
<keyword evidence="1" id="KW-0472">Membrane</keyword>
<protein>
    <recommendedName>
        <fullName evidence="3">Tetratricopeptide repeat-like domain-containing protein</fullName>
    </recommendedName>
</protein>
<evidence type="ECO:0000256" key="1">
    <source>
        <dbReference type="SAM" id="Phobius"/>
    </source>
</evidence>
<feature type="transmembrane region" description="Helical" evidence="1">
    <location>
        <begin position="36"/>
        <end position="55"/>
    </location>
</feature>
<evidence type="ECO:0000313" key="2">
    <source>
        <dbReference type="EMBL" id="SFV57693.1"/>
    </source>
</evidence>
<gene>
    <name evidence="2" type="ORF">MNB_SV-12-1417</name>
</gene>
<evidence type="ECO:0008006" key="3">
    <source>
        <dbReference type="Google" id="ProtNLM"/>
    </source>
</evidence>